<dbReference type="InterPro" id="IPR050595">
    <property type="entry name" value="Bact_response_regulator"/>
</dbReference>
<evidence type="ECO:0000256" key="2">
    <source>
        <dbReference type="PROSITE-ProRule" id="PRU00169"/>
    </source>
</evidence>
<dbReference type="GO" id="GO:0000160">
    <property type="term" value="P:phosphorelay signal transduction system"/>
    <property type="evidence" value="ECO:0007669"/>
    <property type="project" value="InterPro"/>
</dbReference>
<evidence type="ECO:0000259" key="3">
    <source>
        <dbReference type="PROSITE" id="PS50110"/>
    </source>
</evidence>
<dbReference type="Proteomes" id="UP000524246">
    <property type="component" value="Unassembled WGS sequence"/>
</dbReference>
<sequence>MIDDEPSVLFALKLLLEALGFLVKDFTSPFEAAQHLRTQHNYDLVLCDLRMPEMDGISLLEDLRKYAPHLPFILISGHAQVEEIEKASALGAAGFLDKPFTPEQLGMLLSKISKM</sequence>
<dbReference type="PANTHER" id="PTHR44591">
    <property type="entry name" value="STRESS RESPONSE REGULATOR PROTEIN 1"/>
    <property type="match status" value="1"/>
</dbReference>
<dbReference type="EMBL" id="JAAZON010000669">
    <property type="protein sequence ID" value="NMC64424.1"/>
    <property type="molecule type" value="Genomic_DNA"/>
</dbReference>
<proteinExistence type="predicted"/>
<protein>
    <submittedName>
        <fullName evidence="4">Response regulator</fullName>
    </submittedName>
</protein>
<accession>A0A7X9ILQ5</accession>
<dbReference type="InterPro" id="IPR011006">
    <property type="entry name" value="CheY-like_superfamily"/>
</dbReference>
<gene>
    <name evidence="4" type="ORF">GYA55_14765</name>
</gene>
<dbReference type="Pfam" id="PF00072">
    <property type="entry name" value="Response_reg"/>
    <property type="match status" value="1"/>
</dbReference>
<keyword evidence="1 2" id="KW-0597">Phosphoprotein</keyword>
<comment type="caution">
    <text evidence="4">The sequence shown here is derived from an EMBL/GenBank/DDBJ whole genome shotgun (WGS) entry which is preliminary data.</text>
</comment>
<dbReference type="SMART" id="SM00448">
    <property type="entry name" value="REC"/>
    <property type="match status" value="1"/>
</dbReference>
<dbReference type="PANTHER" id="PTHR44591:SF25">
    <property type="entry name" value="CHEMOTAXIS TWO-COMPONENT RESPONSE REGULATOR"/>
    <property type="match status" value="1"/>
</dbReference>
<dbReference type="Gene3D" id="3.40.50.2300">
    <property type="match status" value="1"/>
</dbReference>
<feature type="modified residue" description="4-aspartylphosphate" evidence="2">
    <location>
        <position position="48"/>
    </location>
</feature>
<feature type="domain" description="Response regulatory" evidence="3">
    <location>
        <begin position="1"/>
        <end position="113"/>
    </location>
</feature>
<evidence type="ECO:0000313" key="4">
    <source>
        <dbReference type="EMBL" id="NMC64424.1"/>
    </source>
</evidence>
<dbReference type="AlphaFoldDB" id="A0A7X9ILQ5"/>
<dbReference type="PROSITE" id="PS50110">
    <property type="entry name" value="RESPONSE_REGULATORY"/>
    <property type="match status" value="1"/>
</dbReference>
<dbReference type="InterPro" id="IPR001789">
    <property type="entry name" value="Sig_transdc_resp-reg_receiver"/>
</dbReference>
<dbReference type="CDD" id="cd00156">
    <property type="entry name" value="REC"/>
    <property type="match status" value="1"/>
</dbReference>
<evidence type="ECO:0000313" key="5">
    <source>
        <dbReference type="Proteomes" id="UP000524246"/>
    </source>
</evidence>
<organism evidence="4 5">
    <name type="scientific">SAR324 cluster bacterium</name>
    <dbReference type="NCBI Taxonomy" id="2024889"/>
    <lineage>
        <taxon>Bacteria</taxon>
        <taxon>Deltaproteobacteria</taxon>
        <taxon>SAR324 cluster</taxon>
    </lineage>
</organism>
<reference evidence="4 5" key="1">
    <citation type="journal article" date="2020" name="Biotechnol. Biofuels">
        <title>New insights from the biogas microbiome by comprehensive genome-resolved metagenomics of nearly 1600 species originating from multiple anaerobic digesters.</title>
        <authorList>
            <person name="Campanaro S."/>
            <person name="Treu L."/>
            <person name="Rodriguez-R L.M."/>
            <person name="Kovalovszki A."/>
            <person name="Ziels R.M."/>
            <person name="Maus I."/>
            <person name="Zhu X."/>
            <person name="Kougias P.G."/>
            <person name="Basile A."/>
            <person name="Luo G."/>
            <person name="Schluter A."/>
            <person name="Konstantinidis K.T."/>
            <person name="Angelidaki I."/>
        </authorList>
    </citation>
    <scope>NUCLEOTIDE SEQUENCE [LARGE SCALE GENOMIC DNA]</scope>
    <source>
        <strain evidence="4">AS27yjCOA_65</strain>
    </source>
</reference>
<dbReference type="SUPFAM" id="SSF52172">
    <property type="entry name" value="CheY-like"/>
    <property type="match status" value="1"/>
</dbReference>
<name>A0A7X9ILQ5_9DELT</name>
<evidence type="ECO:0000256" key="1">
    <source>
        <dbReference type="ARBA" id="ARBA00022553"/>
    </source>
</evidence>